<feature type="domain" description="Rho-GAP" evidence="2">
    <location>
        <begin position="404"/>
        <end position="620"/>
    </location>
</feature>
<feature type="compositionally biased region" description="Basic residues" evidence="1">
    <location>
        <begin position="54"/>
        <end position="63"/>
    </location>
</feature>
<dbReference type="SUPFAM" id="SSF48350">
    <property type="entry name" value="GTPase activation domain, GAP"/>
    <property type="match status" value="1"/>
</dbReference>
<dbReference type="Gene3D" id="1.10.555.10">
    <property type="entry name" value="Rho GTPase activation protein"/>
    <property type="match status" value="1"/>
</dbReference>
<proteinExistence type="predicted"/>
<name>A0AA39M0F6_9BILA</name>
<dbReference type="GO" id="GO:0007165">
    <property type="term" value="P:signal transduction"/>
    <property type="evidence" value="ECO:0007669"/>
    <property type="project" value="InterPro"/>
</dbReference>
<dbReference type="InterPro" id="IPR000198">
    <property type="entry name" value="RhoGAP_dom"/>
</dbReference>
<dbReference type="Gene3D" id="3.30.530.20">
    <property type="match status" value="1"/>
</dbReference>
<gene>
    <name evidence="3" type="ORF">QR680_012240</name>
</gene>
<evidence type="ECO:0000256" key="1">
    <source>
        <dbReference type="SAM" id="MobiDB-lite"/>
    </source>
</evidence>
<comment type="caution">
    <text evidence="3">The sequence shown here is derived from an EMBL/GenBank/DDBJ whole genome shotgun (WGS) entry which is preliminary data.</text>
</comment>
<dbReference type="Proteomes" id="UP001175271">
    <property type="component" value="Unassembled WGS sequence"/>
</dbReference>
<feature type="region of interest" description="Disordered" evidence="1">
    <location>
        <begin position="54"/>
        <end position="90"/>
    </location>
</feature>
<dbReference type="InterPro" id="IPR008936">
    <property type="entry name" value="Rho_GTPase_activation_prot"/>
</dbReference>
<dbReference type="SUPFAM" id="SSF55961">
    <property type="entry name" value="Bet v1-like"/>
    <property type="match status" value="1"/>
</dbReference>
<keyword evidence="4" id="KW-1185">Reference proteome</keyword>
<feature type="compositionally biased region" description="Low complexity" evidence="1">
    <location>
        <begin position="180"/>
        <end position="190"/>
    </location>
</feature>
<dbReference type="GO" id="GO:0005096">
    <property type="term" value="F:GTPase activator activity"/>
    <property type="evidence" value="ECO:0007669"/>
    <property type="project" value="TreeGrafter"/>
</dbReference>
<dbReference type="PANTHER" id="PTHR12659">
    <property type="entry name" value="RHO-TYPE GTPASE ACTIVATING PROTEIN"/>
    <property type="match status" value="1"/>
</dbReference>
<feature type="compositionally biased region" description="Basic residues" evidence="1">
    <location>
        <begin position="1892"/>
        <end position="1907"/>
    </location>
</feature>
<sequence>MNDGGVIPRFDGDYFFASVQVSGLLIVVAASGMGSANGCDSRFAARVYRKSYCKTPSKRRPSQNRRVAAPFRRPLRRSDSDPIAPPTPYDNNRDVIDDCIAEMLDIANELANIGGVVQRRPQYLSLHQQQKQQQQLQNSTVVSTPSSSITATTPIGTATINDSLLSDNSSFFGDAEMSSASSEASFGSSGRRVLNPWKRGGTDGLRSSEEGSAGAESPYSRYSSKRLIVNDDGYYTHISASGMSAMSSLSPPVEYDYPPGPLILDEYEKPQYAAAGDLTPPPVPKMRTRTDRKLDAKNIKKRISTLFLTNSHLDNNNVYDLETLPALYIDGLRQSGLRKLQAMYSANGSDEPVDAQNRKNAVMKNVQKFLKHVRKQAGSSSSSTLIVQKKTLQHVTEVQYIFGTSLCAIQMATCGHQAFPTSIMEVINFLEQTGSECEGVFRRNGTDAGKRALLQKCENAAINASVFMGENELTLAQTHDACALLKQYLRELPDRIINDNVCDHLFRIPNDVSGDQLLETVKYCIWLLPEEHWDALRILLKMLHSITKKSEVNFMNAKNLAVCMTPSLFVLSANRITTNSSSKRRRTVGGSGLPSCRELAEYDIAQKVLTLMIEKNDELFCVSSQLAPSPLKGLPDLNVGYDGEKFHIGRDALAMMEESVRPVLKDMEKNWKDWSNEKEWCDVELSWKDFDDRVRVWKGSIYIDAPTKCVYKKFSMERATFEPNLSSWKTVYMRERNAELVHAIYGSPQTGCERHGLILRFSRACSYSKYPGVFLISERSARADDYTERVAPAYRTPWMNLFQSVFIIVPEGAGTRIHHIYELDMKGKSSGWLQSIWPSGRLQSFYLTSSEHSKPSVNIPSPVTATKPPEAAVASCSKTLRPSRRCIDNMLDQMPDVPQPFEYDRPPGIVGFPQQSSYIHPKDRAYMATHPKTGLLYKCHKGMAVSWDRVKEKRDGKIFFTYENFGKFNPEQVVKIVEFFQKDPRKNIRYFDKTMRTLLLEAYANDTNSMTYEKRKKDWDMSQMNEEYTSREQIPRGKKVQLYPPLPLMKAMAKMPMRLYPKAIFYDLAKSEGARFCCMTEVWNNVETPCKRLAIYGARVSKELIFMAKDKNFPVYQKSRACHAYACKYHYRLLLLGAPRDPGTEWRRYEEYEDENILNTVFNHQEFDVDCLITMIASYDLRLCNNEINYFDRMCHLTRNSDQKTQKLWRFLRTEFMSRTYKRLNLLGDMTVSEWLSHYAEKNDHRYDEIVPPDQKLRKDWAILILGGTGPEKESKAEEGKETNDADAPIPAEDLEVLKEFYPELVNKVAPAPKKPPTATTFSQDTLLSACIASQERRKNPDPDHYYPPVNAEQHVHPNRRRFEFNAFKVSLANHILEAVLSMTAEDRESVRKIVATKPGKPIAVTHLIHPVLKSKYMYLMGVDTDDPECDDMFRVFASSNYGCVTMVVIFLMRGESKFRQVQANYPWSHLRVRLEDDETASVGERPEVRTPLDPVEDEEAQMTESLDSLTLEEAKLFYDEGHERSGSPQPIGDVAPPQPFDTAQPLLGQEEEATVPPAVEGQCARFLAHQEEEEGPKAVNSECEAITLESPEEDDDIEYLGEQPYQIPEASPPRPAAPATVDSQIDADAEVDVLGSDEESLNEYDCHIMEERRREEAEKEHREFLEKMIEEGQKNEPAKPPQKETLSKEEKEKRRAEWEFDTLQEAILNDRKRRFEEIMEQKEREERAIEARDAVLFTKNELGLLQRFEYRLKSLSSAKSLEDLRKRNEVLEGIYGMPMTERPELNTVKIDYDNFTPKNVKKIRKHYNLPHCSKRAPMEEQLKDVPQTLNEEDIDAVSTLAAMFAKRQKENKPEPPAHTGPPPLKIRIITPKPPPEYVPPPPPAPSTSTPRSRKAPTKKHKKRRALRNPFCY</sequence>
<accession>A0AA39M0F6</accession>
<protein>
    <recommendedName>
        <fullName evidence="2">Rho-GAP domain-containing protein</fullName>
    </recommendedName>
</protein>
<feature type="region of interest" description="Disordered" evidence="1">
    <location>
        <begin position="180"/>
        <end position="219"/>
    </location>
</feature>
<dbReference type="PROSITE" id="PS50238">
    <property type="entry name" value="RHOGAP"/>
    <property type="match status" value="1"/>
</dbReference>
<feature type="region of interest" description="Disordered" evidence="1">
    <location>
        <begin position="1670"/>
        <end position="1696"/>
    </location>
</feature>
<dbReference type="GO" id="GO:0035023">
    <property type="term" value="P:regulation of Rho protein signal transduction"/>
    <property type="evidence" value="ECO:0007669"/>
    <property type="project" value="TreeGrafter"/>
</dbReference>
<evidence type="ECO:0000313" key="3">
    <source>
        <dbReference type="EMBL" id="KAK0415999.1"/>
    </source>
</evidence>
<dbReference type="EMBL" id="JAUCMV010000002">
    <property type="protein sequence ID" value="KAK0415999.1"/>
    <property type="molecule type" value="Genomic_DNA"/>
</dbReference>
<feature type="region of interest" description="Disordered" evidence="1">
    <location>
        <begin position="1478"/>
        <end position="1500"/>
    </location>
</feature>
<dbReference type="SMART" id="SM00324">
    <property type="entry name" value="RhoGAP"/>
    <property type="match status" value="1"/>
</dbReference>
<organism evidence="3 4">
    <name type="scientific">Steinernema hermaphroditum</name>
    <dbReference type="NCBI Taxonomy" id="289476"/>
    <lineage>
        <taxon>Eukaryota</taxon>
        <taxon>Metazoa</taxon>
        <taxon>Ecdysozoa</taxon>
        <taxon>Nematoda</taxon>
        <taxon>Chromadorea</taxon>
        <taxon>Rhabditida</taxon>
        <taxon>Tylenchina</taxon>
        <taxon>Panagrolaimomorpha</taxon>
        <taxon>Strongyloidoidea</taxon>
        <taxon>Steinernematidae</taxon>
        <taxon>Steinernema</taxon>
    </lineage>
</organism>
<reference evidence="3" key="1">
    <citation type="submission" date="2023-06" db="EMBL/GenBank/DDBJ databases">
        <title>Genomic analysis of the entomopathogenic nematode Steinernema hermaphroditum.</title>
        <authorList>
            <person name="Schwarz E.M."/>
            <person name="Heppert J.K."/>
            <person name="Baniya A."/>
            <person name="Schwartz H.T."/>
            <person name="Tan C.-H."/>
            <person name="Antoshechkin I."/>
            <person name="Sternberg P.W."/>
            <person name="Goodrich-Blair H."/>
            <person name="Dillman A.R."/>
        </authorList>
    </citation>
    <scope>NUCLEOTIDE SEQUENCE</scope>
    <source>
        <strain evidence="3">PS9179</strain>
        <tissue evidence="3">Whole animal</tissue>
    </source>
</reference>
<dbReference type="GO" id="GO:0030036">
    <property type="term" value="P:actin cytoskeleton organization"/>
    <property type="evidence" value="ECO:0007669"/>
    <property type="project" value="TreeGrafter"/>
</dbReference>
<feature type="compositionally biased region" description="Pro residues" evidence="1">
    <location>
        <begin position="1872"/>
        <end position="1886"/>
    </location>
</feature>
<dbReference type="PANTHER" id="PTHR12659:SF7">
    <property type="entry name" value="CROSSVEINLESS C, ISOFORM C"/>
    <property type="match status" value="1"/>
</dbReference>
<dbReference type="Pfam" id="PF00620">
    <property type="entry name" value="RhoGAP"/>
    <property type="match status" value="1"/>
</dbReference>
<dbReference type="InterPro" id="IPR023393">
    <property type="entry name" value="START-like_dom_sf"/>
</dbReference>
<evidence type="ECO:0000313" key="4">
    <source>
        <dbReference type="Proteomes" id="UP001175271"/>
    </source>
</evidence>
<evidence type="ECO:0000259" key="2">
    <source>
        <dbReference type="PROSITE" id="PS50238"/>
    </source>
</evidence>
<feature type="region of interest" description="Disordered" evidence="1">
    <location>
        <begin position="1848"/>
        <end position="1913"/>
    </location>
</feature>